<sequence>MPTFNEVKLLRVLDLEGLAEICKFPKEIGNLIHLRYLGMRHINLIGPIPCNIGNLQKLQTLDLSKGYASMPDVLWRMEELRILCLPSVIRKQKQLRMDNLRNLHTLKGVEVGSWMKKNTSTFTNVVKLFVKARSMAELSEVVAFVDGLTSLQCLSIRCSFYDGKEIFSTVPLQFGGINCQQLVKLKLYGYFSYNFNIALPNPCEFPPNLTILKLQRIVLEEDPMPTLEKLPNLTHLCLCGSYNGTSMVCKAQGFPRLQKLELLALFNLEEWIVEEGAAPHLHHLTIRSCGKLMEVPEAFRFVPIIDKTCQNRKDGLLLRLLLTCLQNGITEPWQRIPSVVAIFSAEASFVLLDPSNDHYAAISKLLMHSQQVNMKSMPLFNTMFESTSVNFKKERLWILQLSYAGLNLDVDAHIFMKGGLLEILMSFYYSPVADYESKILILQVVNVVISSRTIIEWLQTYSLEQLSEFSSHALKLFADNSKMIRHDVPLVISLLKVLVSTLRISQKRKLYQPHFTLSHEGLFQLCQAVDTDVRSSLGAELGLRAMLMSTPPAVFFRPEGSAMTSKRMKTRANAGKFRDDFFLPKPPSYRALGHDHNGVVESSFNCTNARDQVFQIPTGSYYTSVSEEDQSQDSLISKLLRWVTASVILEKVLESFKTFFSPEIKNARTLRALLENVDSRHMQSSVNDYAESRSTNEALASIILYLQQLLVVESRVLSSVVSALSLLLLSYAPSEDTDFIAELCSKIRSPVEINSAWRWSYYKPWEDLTSTQTELEKIEERHACQTLTELMLKKEGAGLIVVVSLWRVVRVVESAFEVSDEAIEAKIEKIVSQFEVLSSENQLLRESIVEKDKLILELEAALDLQAGCGAGKCNIEIVGQPL</sequence>
<keyword evidence="5" id="KW-1185">Reference proteome</keyword>
<evidence type="ECO:0000259" key="3">
    <source>
        <dbReference type="Pfam" id="PF23598"/>
    </source>
</evidence>
<dbReference type="GO" id="GO:0000463">
    <property type="term" value="P:maturation of LSU-rRNA from tricistronic rRNA transcript (SSU-rRNA, 5.8S rRNA, LSU-rRNA)"/>
    <property type="evidence" value="ECO:0007669"/>
    <property type="project" value="TreeGrafter"/>
</dbReference>
<dbReference type="InterPro" id="IPR032675">
    <property type="entry name" value="LRR_dom_sf"/>
</dbReference>
<evidence type="ECO:0000313" key="4">
    <source>
        <dbReference type="EMBL" id="KAK9082658.1"/>
    </source>
</evidence>
<feature type="domain" description="Disease resistance R13L4/SHOC-2-like LRR" evidence="3">
    <location>
        <begin position="1"/>
        <end position="287"/>
    </location>
</feature>
<dbReference type="AlphaFoldDB" id="A0AAP0E4R3"/>
<organism evidence="4 5">
    <name type="scientific">Stephania cephalantha</name>
    <dbReference type="NCBI Taxonomy" id="152367"/>
    <lineage>
        <taxon>Eukaryota</taxon>
        <taxon>Viridiplantae</taxon>
        <taxon>Streptophyta</taxon>
        <taxon>Embryophyta</taxon>
        <taxon>Tracheophyta</taxon>
        <taxon>Spermatophyta</taxon>
        <taxon>Magnoliopsida</taxon>
        <taxon>Ranunculales</taxon>
        <taxon>Menispermaceae</taxon>
        <taxon>Menispermoideae</taxon>
        <taxon>Cissampelideae</taxon>
        <taxon>Stephania</taxon>
    </lineage>
</organism>
<dbReference type="Pfam" id="PF23598">
    <property type="entry name" value="LRR_14"/>
    <property type="match status" value="1"/>
</dbReference>
<dbReference type="InterPro" id="IPR055414">
    <property type="entry name" value="LRR_R13L4/SHOC2-like"/>
</dbReference>
<dbReference type="Proteomes" id="UP001419268">
    <property type="component" value="Unassembled WGS sequence"/>
</dbReference>
<evidence type="ECO:0000313" key="5">
    <source>
        <dbReference type="Proteomes" id="UP001419268"/>
    </source>
</evidence>
<keyword evidence="1" id="KW-0677">Repeat</keyword>
<accession>A0AAP0E4R3</accession>
<dbReference type="PANTHER" id="PTHR13500">
    <property type="entry name" value="NUCLEOLAR PRERIBOSOMAL-ASSOCIATED PROTEIN 1"/>
    <property type="match status" value="1"/>
</dbReference>
<reference evidence="4 5" key="1">
    <citation type="submission" date="2024-01" db="EMBL/GenBank/DDBJ databases">
        <title>Genome assemblies of Stephania.</title>
        <authorList>
            <person name="Yang L."/>
        </authorList>
    </citation>
    <scope>NUCLEOTIDE SEQUENCE [LARGE SCALE GENOMIC DNA]</scope>
    <source>
        <strain evidence="4">JXDWG</strain>
        <tissue evidence="4">Leaf</tissue>
    </source>
</reference>
<dbReference type="InterPro" id="IPR039844">
    <property type="entry name" value="URB1"/>
</dbReference>
<evidence type="ECO:0000259" key="2">
    <source>
        <dbReference type="Pfam" id="PF16201"/>
    </source>
</evidence>
<dbReference type="GO" id="GO:0000466">
    <property type="term" value="P:maturation of 5.8S rRNA from tricistronic rRNA transcript (SSU-rRNA, 5.8S rRNA, LSU-rRNA)"/>
    <property type="evidence" value="ECO:0007669"/>
    <property type="project" value="TreeGrafter"/>
</dbReference>
<name>A0AAP0E4R3_9MAGN</name>
<proteinExistence type="predicted"/>
<protein>
    <submittedName>
        <fullName evidence="4">Uncharacterized protein</fullName>
    </submittedName>
</protein>
<dbReference type="Gene3D" id="3.80.10.10">
    <property type="entry name" value="Ribonuclease Inhibitor"/>
    <property type="match status" value="1"/>
</dbReference>
<dbReference type="Pfam" id="PF16201">
    <property type="entry name" value="NopRA1"/>
    <property type="match status" value="1"/>
</dbReference>
<dbReference type="GO" id="GO:0005730">
    <property type="term" value="C:nucleolus"/>
    <property type="evidence" value="ECO:0007669"/>
    <property type="project" value="TreeGrafter"/>
</dbReference>
<dbReference type="InterPro" id="IPR032436">
    <property type="entry name" value="URB1_C"/>
</dbReference>
<feature type="domain" description="URB1 C-terminal" evidence="2">
    <location>
        <begin position="312"/>
        <end position="448"/>
    </location>
</feature>
<dbReference type="SUPFAM" id="SSF52058">
    <property type="entry name" value="L domain-like"/>
    <property type="match status" value="1"/>
</dbReference>
<dbReference type="EMBL" id="JBBNAG010000013">
    <property type="protein sequence ID" value="KAK9082658.1"/>
    <property type="molecule type" value="Genomic_DNA"/>
</dbReference>
<dbReference type="PANTHER" id="PTHR13500:SF0">
    <property type="entry name" value="NUCLEOLAR PRE-RIBOSOMAL-ASSOCIATED PROTEIN 1"/>
    <property type="match status" value="1"/>
</dbReference>
<gene>
    <name evidence="4" type="ORF">Scep_029129</name>
</gene>
<comment type="caution">
    <text evidence="4">The sequence shown here is derived from an EMBL/GenBank/DDBJ whole genome shotgun (WGS) entry which is preliminary data.</text>
</comment>
<evidence type="ECO:0000256" key="1">
    <source>
        <dbReference type="ARBA" id="ARBA00022737"/>
    </source>
</evidence>